<dbReference type="Gene3D" id="3.40.50.12370">
    <property type="match status" value="1"/>
</dbReference>
<evidence type="ECO:0000313" key="3">
    <source>
        <dbReference type="EMBL" id="MFK2919474.1"/>
    </source>
</evidence>
<feature type="domain" description="UspA" evidence="2">
    <location>
        <begin position="152"/>
        <end position="274"/>
    </location>
</feature>
<sequence length="275" mass="29456">MRDVLVYSESYKAWSPGVEYAARLATAFDAHLTGIWICPSPSAAIPAFEAPDLLALLFETTRQLEDEAFAAGPSFVDCVHKLGVHKASWQVAEGYVPDTLALASRYHDLLVIDRSNETAWGSLSAVGNIVMGSGMPCLIVPPGQLNLPALDTVAIAWNGSAEALHAVHAALPLLARALRVVILHGEQQQPMSMLSWRPPFDLASYLLRHGIASESKRLNEGNEDIGAALLTAAGRAGATLLVMGAYGHTRFSEWVLGGATRSVLEQATIPVLMLH</sequence>
<dbReference type="Pfam" id="PF00582">
    <property type="entry name" value="Usp"/>
    <property type="match status" value="1"/>
</dbReference>
<evidence type="ECO:0000313" key="4">
    <source>
        <dbReference type="Proteomes" id="UP001620408"/>
    </source>
</evidence>
<dbReference type="Proteomes" id="UP001620408">
    <property type="component" value="Unassembled WGS sequence"/>
</dbReference>
<evidence type="ECO:0000259" key="2">
    <source>
        <dbReference type="Pfam" id="PF00582"/>
    </source>
</evidence>
<evidence type="ECO:0000256" key="1">
    <source>
        <dbReference type="ARBA" id="ARBA00008791"/>
    </source>
</evidence>
<comment type="similarity">
    <text evidence="1">Belongs to the universal stress protein A family.</text>
</comment>
<dbReference type="SUPFAM" id="SSF52402">
    <property type="entry name" value="Adenine nucleotide alpha hydrolases-like"/>
    <property type="match status" value="2"/>
</dbReference>
<dbReference type="RefSeq" id="WP_379984487.1">
    <property type="nucleotide sequence ID" value="NZ_JADIKD010000012.1"/>
</dbReference>
<accession>A0ABW8KDE4</accession>
<keyword evidence="4" id="KW-1185">Reference proteome</keyword>
<gene>
    <name evidence="3" type="ORF">ISS97_19585</name>
</gene>
<dbReference type="CDD" id="cd00293">
    <property type="entry name" value="USP-like"/>
    <property type="match status" value="1"/>
</dbReference>
<proteinExistence type="inferred from homology"/>
<dbReference type="PANTHER" id="PTHR46268:SF15">
    <property type="entry name" value="UNIVERSAL STRESS PROTEIN HP_0031"/>
    <property type="match status" value="1"/>
</dbReference>
<dbReference type="EMBL" id="JADIKD010000012">
    <property type="protein sequence ID" value="MFK2919474.1"/>
    <property type="molecule type" value="Genomic_DNA"/>
</dbReference>
<dbReference type="InterPro" id="IPR006016">
    <property type="entry name" value="UspA"/>
</dbReference>
<dbReference type="PRINTS" id="PR01438">
    <property type="entry name" value="UNVRSLSTRESS"/>
</dbReference>
<comment type="caution">
    <text evidence="3">The sequence shown here is derived from an EMBL/GenBank/DDBJ whole genome shotgun (WGS) entry which is preliminary data.</text>
</comment>
<dbReference type="PANTHER" id="PTHR46268">
    <property type="entry name" value="STRESS RESPONSE PROTEIN NHAX"/>
    <property type="match status" value="1"/>
</dbReference>
<organism evidence="3 4">
    <name type="scientific">Dyella koreensis</name>
    <dbReference type="NCBI Taxonomy" id="311235"/>
    <lineage>
        <taxon>Bacteria</taxon>
        <taxon>Pseudomonadati</taxon>
        <taxon>Pseudomonadota</taxon>
        <taxon>Gammaproteobacteria</taxon>
        <taxon>Lysobacterales</taxon>
        <taxon>Rhodanobacteraceae</taxon>
        <taxon>Dyella</taxon>
    </lineage>
</organism>
<reference evidence="3 4" key="1">
    <citation type="submission" date="2020-10" db="EMBL/GenBank/DDBJ databases">
        <title>Phylogeny of dyella-like bacteria.</title>
        <authorList>
            <person name="Fu J."/>
        </authorList>
    </citation>
    <scope>NUCLEOTIDE SEQUENCE [LARGE SCALE GENOMIC DNA]</scope>
    <source>
        <strain evidence="3 4">BB4</strain>
    </source>
</reference>
<name>A0ABW8KDE4_9GAMM</name>
<protein>
    <submittedName>
        <fullName evidence="3">Universal stress protein</fullName>
    </submittedName>
</protein>
<dbReference type="InterPro" id="IPR006015">
    <property type="entry name" value="Universal_stress_UspA"/>
</dbReference>